<dbReference type="STRING" id="1777140.AWB79_06930"/>
<evidence type="ECO:0000313" key="6">
    <source>
        <dbReference type="EMBL" id="SAK93300.1"/>
    </source>
</evidence>
<dbReference type="InterPro" id="IPR036388">
    <property type="entry name" value="WH-like_DNA-bd_sf"/>
</dbReference>
<dbReference type="GO" id="GO:0005829">
    <property type="term" value="C:cytosol"/>
    <property type="evidence" value="ECO:0007669"/>
    <property type="project" value="TreeGrafter"/>
</dbReference>
<dbReference type="SUPFAM" id="SSF46785">
    <property type="entry name" value="Winged helix' DNA-binding domain"/>
    <property type="match status" value="1"/>
</dbReference>
<comment type="caution">
    <text evidence="6">The sequence shown here is derived from an EMBL/GenBank/DDBJ whole genome shotgun (WGS) entry which is preliminary data.</text>
</comment>
<dbReference type="Proteomes" id="UP000054851">
    <property type="component" value="Unassembled WGS sequence"/>
</dbReference>
<dbReference type="Pfam" id="PF00126">
    <property type="entry name" value="HTH_1"/>
    <property type="match status" value="1"/>
</dbReference>
<dbReference type="Gene3D" id="3.40.190.10">
    <property type="entry name" value="Periplasmic binding protein-like II"/>
    <property type="match status" value="2"/>
</dbReference>
<gene>
    <name evidence="6" type="ORF">AWB79_06930</name>
</gene>
<evidence type="ECO:0000259" key="5">
    <source>
        <dbReference type="PROSITE" id="PS50931"/>
    </source>
</evidence>
<dbReference type="RefSeq" id="WP_061171932.1">
    <property type="nucleotide sequence ID" value="NZ_FCOA02000042.1"/>
</dbReference>
<dbReference type="GO" id="GO:0003700">
    <property type="term" value="F:DNA-binding transcription factor activity"/>
    <property type="evidence" value="ECO:0007669"/>
    <property type="project" value="InterPro"/>
</dbReference>
<dbReference type="EMBL" id="FCOA02000042">
    <property type="protein sequence ID" value="SAK93300.1"/>
    <property type="molecule type" value="Genomic_DNA"/>
</dbReference>
<protein>
    <submittedName>
        <fullName evidence="6">LysR family transcriptional regulator</fullName>
    </submittedName>
</protein>
<evidence type="ECO:0000256" key="1">
    <source>
        <dbReference type="ARBA" id="ARBA00009437"/>
    </source>
</evidence>
<sequence length="305" mass="33577">MALSLRLLRYFVAAAELGSTTAAANQLNVSQPSISVAIRELETLFDDPLFTRGAGTRMTLTHFGERKLAEARQLLASASAFATGDVGDEEGGEVQIGVFRTIAPVYLPRALELARERHPSLSVRFVEGDLSQLETWLRKRQIDFALMYDVGLPDDIERECLAELRPYGLVPADSRLAKRKRAVSLRDLAAEPFILIDLPQSRDFLMTPFWQCGLSPNVRYRATSIELVRAMVASGLGVSLLITQSPAATQSPLVVECPIQESTVIQPLVIATPVRAARTRALEWMSACVRDAISESVRGRARRQG</sequence>
<dbReference type="PRINTS" id="PR00039">
    <property type="entry name" value="HTHLYSR"/>
</dbReference>
<dbReference type="OrthoDB" id="8679465at2"/>
<dbReference type="InterPro" id="IPR000847">
    <property type="entry name" value="LysR_HTH_N"/>
</dbReference>
<dbReference type="InterPro" id="IPR036390">
    <property type="entry name" value="WH_DNA-bd_sf"/>
</dbReference>
<comment type="similarity">
    <text evidence="1">Belongs to the LysR transcriptional regulatory family.</text>
</comment>
<keyword evidence="2" id="KW-0805">Transcription regulation</keyword>
<keyword evidence="4" id="KW-0804">Transcription</keyword>
<keyword evidence="3" id="KW-0238">DNA-binding</keyword>
<dbReference type="Pfam" id="PF03466">
    <property type="entry name" value="LysR_substrate"/>
    <property type="match status" value="1"/>
</dbReference>
<dbReference type="PANTHER" id="PTHR30419">
    <property type="entry name" value="HTH-TYPE TRANSCRIPTIONAL REGULATOR YBHD"/>
    <property type="match status" value="1"/>
</dbReference>
<dbReference type="GO" id="GO:0003677">
    <property type="term" value="F:DNA binding"/>
    <property type="evidence" value="ECO:0007669"/>
    <property type="project" value="UniProtKB-KW"/>
</dbReference>
<evidence type="ECO:0000256" key="3">
    <source>
        <dbReference type="ARBA" id="ARBA00023125"/>
    </source>
</evidence>
<evidence type="ECO:0000313" key="7">
    <source>
        <dbReference type="Proteomes" id="UP000054851"/>
    </source>
</evidence>
<dbReference type="InterPro" id="IPR050950">
    <property type="entry name" value="HTH-type_LysR_regulators"/>
</dbReference>
<keyword evidence="7" id="KW-1185">Reference proteome</keyword>
<dbReference type="Gene3D" id="1.10.10.10">
    <property type="entry name" value="Winged helix-like DNA-binding domain superfamily/Winged helix DNA-binding domain"/>
    <property type="match status" value="1"/>
</dbReference>
<proteinExistence type="inferred from homology"/>
<accession>A0A158DFY5</accession>
<dbReference type="PROSITE" id="PS50931">
    <property type="entry name" value="HTH_LYSR"/>
    <property type="match status" value="1"/>
</dbReference>
<evidence type="ECO:0000256" key="4">
    <source>
        <dbReference type="ARBA" id="ARBA00023163"/>
    </source>
</evidence>
<name>A0A158DFY5_9BURK</name>
<dbReference type="AlphaFoldDB" id="A0A158DFY5"/>
<dbReference type="InterPro" id="IPR005119">
    <property type="entry name" value="LysR_subst-bd"/>
</dbReference>
<evidence type="ECO:0000256" key="2">
    <source>
        <dbReference type="ARBA" id="ARBA00023015"/>
    </source>
</evidence>
<reference evidence="6" key="1">
    <citation type="submission" date="2016-01" db="EMBL/GenBank/DDBJ databases">
        <authorList>
            <person name="Peeters C."/>
        </authorList>
    </citation>
    <scope>NUCLEOTIDE SEQUENCE</scope>
    <source>
        <strain evidence="6">LMG 29322</strain>
    </source>
</reference>
<dbReference type="SUPFAM" id="SSF53850">
    <property type="entry name" value="Periplasmic binding protein-like II"/>
    <property type="match status" value="1"/>
</dbReference>
<organism evidence="6 7">
    <name type="scientific">Caballeronia hypogeia</name>
    <dbReference type="NCBI Taxonomy" id="1777140"/>
    <lineage>
        <taxon>Bacteria</taxon>
        <taxon>Pseudomonadati</taxon>
        <taxon>Pseudomonadota</taxon>
        <taxon>Betaproteobacteria</taxon>
        <taxon>Burkholderiales</taxon>
        <taxon>Burkholderiaceae</taxon>
        <taxon>Caballeronia</taxon>
    </lineage>
</organism>
<feature type="domain" description="HTH lysR-type" evidence="5">
    <location>
        <begin position="3"/>
        <end position="61"/>
    </location>
</feature>